<dbReference type="GO" id="GO:0005886">
    <property type="term" value="C:plasma membrane"/>
    <property type="evidence" value="ECO:0007669"/>
    <property type="project" value="TreeGrafter"/>
</dbReference>
<dbReference type="EMBL" id="QMDV01000001">
    <property type="protein sequence ID" value="RAU84266.1"/>
    <property type="molecule type" value="Genomic_DNA"/>
</dbReference>
<dbReference type="AlphaFoldDB" id="A0A364RJ63"/>
<feature type="domain" description="AsmA" evidence="3">
    <location>
        <begin position="1"/>
        <end position="747"/>
    </location>
</feature>
<reference evidence="4 5" key="2">
    <citation type="submission" date="2018-07" db="EMBL/GenBank/DDBJ databases">
        <title>Pontibacter sp. 2b14 genomic sequence and assembly.</title>
        <authorList>
            <person name="Du Z.-J."/>
        </authorList>
    </citation>
    <scope>NUCLEOTIDE SEQUENCE [LARGE SCALE GENOMIC DNA]</scope>
    <source>
        <strain evidence="4 5">2b14</strain>
    </source>
</reference>
<organism evidence="4 5">
    <name type="scientific">Pontibacter arcticus</name>
    <dbReference type="NCBI Taxonomy" id="2080288"/>
    <lineage>
        <taxon>Bacteria</taxon>
        <taxon>Pseudomonadati</taxon>
        <taxon>Bacteroidota</taxon>
        <taxon>Cytophagia</taxon>
        <taxon>Cytophagales</taxon>
        <taxon>Hymenobacteraceae</taxon>
        <taxon>Pontibacter</taxon>
    </lineage>
</organism>
<name>A0A364RJ63_9BACT</name>
<dbReference type="PANTHER" id="PTHR30441:SF8">
    <property type="entry name" value="DUF748 DOMAIN-CONTAINING PROTEIN"/>
    <property type="match status" value="1"/>
</dbReference>
<keyword evidence="1" id="KW-0175">Coiled coil</keyword>
<dbReference type="GO" id="GO:0090313">
    <property type="term" value="P:regulation of protein targeting to membrane"/>
    <property type="evidence" value="ECO:0007669"/>
    <property type="project" value="TreeGrafter"/>
</dbReference>
<dbReference type="OrthoDB" id="596403at2"/>
<accession>A0A364RJ63</accession>
<feature type="coiled-coil region" evidence="1">
    <location>
        <begin position="930"/>
        <end position="985"/>
    </location>
</feature>
<dbReference type="Pfam" id="PF05170">
    <property type="entry name" value="AsmA"/>
    <property type="match status" value="1"/>
</dbReference>
<proteinExistence type="predicted"/>
<sequence length="1007" mass="110279">MKKVAIGFFIFLALLFAAAALVPLLFKDKIKLALDQQIAKSINAKVLYNTDDVSVSLFRNFPNISLGVDNLMIIGQDSFQTDTLAQIPAFDLGLDLMSVIRGDQLKINSVTLDEPVLRLVVLKSGKANWDIFIPDSVAAPTDTTASDFSMAIKEWNVTNATLYYDDLSIPFGLAGYNVNHSGSGDFEKDVFDMVSQTTADRFTMTYDGINYIENAKLNAGVTLAMDLAKSLYTFKDNNIRVNDFPFQFAGSILMPADDIDLDLTFNATETEFKNVLSVVPGMFTEQFNDIKTEGKLSFDGYVKGRFNETSMPGFGTNLKVTEGMFKYPDLPQAARNINVDMSIDNKDGIVNNTNIDVRKFHLDLGKNPVDAKMLVQGLDPMKLDGNVKASIDLTEITKVFPVDGMTLRGLLKVDADAKGVYSKTSMPVVDADMRLTNGYVKSKDFPAPIQNLNVIANILNKTGNTDDTRINIENFNMNLDGEPLSGRALVQGIDKPAFDVTIKGILDLTKLTKIFPQEGMTVAGRINANVSAKGKMVDIEAEKYDNIVASGTMGISNLNFVSTDLPQGMKITNANATFNNERIQLQNMNGYLGKSDFKADGYIANYMGYAFSENQSLKGNINLSTNSFNVNEWMVDENTGQTVPATASVAEQAQGVVEVPANLDITLNVNARQVKYDNLNLNNVNGSVKLKDQIARLDGVKFNTLGGSFVTNGSYNTQNIQQPLFDFDLDIKNLKFKEAFDAFNTIKVIAPIAGLLEGTFSTKFDFAGEIGQDMLPVFKTLTGNGIIDVVRAAVRDVKVVERISALTRFDELRNFVVENRRLDAQIVNGSLVIKPFDLKVGDIEMKVGGSNNINGQIDYVTALNVPTGKVGQELNSRLAGFMGGQLKTAERVTLNLNIGGTLSEPKVALAGGTVKEQAKDLVKTAVDNKLNEAKANLNQRKQLAEDSIRNELNRRKLEAEQKARAEIEKKRLEAEQQIKKKATDKVGGFLKGLQKPAAKPDTATTGN</sequence>
<dbReference type="InterPro" id="IPR052894">
    <property type="entry name" value="AsmA-related"/>
</dbReference>
<reference evidence="4 5" key="1">
    <citation type="submission" date="2018-06" db="EMBL/GenBank/DDBJ databases">
        <authorList>
            <person name="Liu Z.-W."/>
        </authorList>
    </citation>
    <scope>NUCLEOTIDE SEQUENCE [LARGE SCALE GENOMIC DNA]</scope>
    <source>
        <strain evidence="4 5">2b14</strain>
    </source>
</reference>
<dbReference type="InterPro" id="IPR007844">
    <property type="entry name" value="AsmA"/>
</dbReference>
<dbReference type="PANTHER" id="PTHR30441">
    <property type="entry name" value="DUF748 DOMAIN-CONTAINING PROTEIN"/>
    <property type="match status" value="1"/>
</dbReference>
<evidence type="ECO:0000313" key="5">
    <source>
        <dbReference type="Proteomes" id="UP000251692"/>
    </source>
</evidence>
<protein>
    <recommendedName>
        <fullName evidence="3">AsmA domain-containing protein</fullName>
    </recommendedName>
</protein>
<comment type="caution">
    <text evidence="4">The sequence shown here is derived from an EMBL/GenBank/DDBJ whole genome shotgun (WGS) entry which is preliminary data.</text>
</comment>
<evidence type="ECO:0000313" key="4">
    <source>
        <dbReference type="EMBL" id="RAU84266.1"/>
    </source>
</evidence>
<dbReference type="RefSeq" id="WP_112304547.1">
    <property type="nucleotide sequence ID" value="NZ_QMDV01000001.1"/>
</dbReference>
<evidence type="ECO:0000256" key="2">
    <source>
        <dbReference type="SAM" id="MobiDB-lite"/>
    </source>
</evidence>
<evidence type="ECO:0000259" key="3">
    <source>
        <dbReference type="Pfam" id="PF05170"/>
    </source>
</evidence>
<gene>
    <name evidence="4" type="ORF">DP923_04285</name>
</gene>
<evidence type="ECO:0000256" key="1">
    <source>
        <dbReference type="SAM" id="Coils"/>
    </source>
</evidence>
<dbReference type="Proteomes" id="UP000251692">
    <property type="component" value="Unassembled WGS sequence"/>
</dbReference>
<keyword evidence="5" id="KW-1185">Reference proteome</keyword>
<feature type="region of interest" description="Disordered" evidence="2">
    <location>
        <begin position="985"/>
        <end position="1007"/>
    </location>
</feature>